<proteinExistence type="predicted"/>
<accession>A0A7Z9BVY2</accession>
<protein>
    <submittedName>
        <fullName evidence="2">PAP fibrillin</fullName>
    </submittedName>
</protein>
<organism evidence="2 3">
    <name type="scientific">Planktothrix paucivesiculata PCC 9631</name>
    <dbReference type="NCBI Taxonomy" id="671071"/>
    <lineage>
        <taxon>Bacteria</taxon>
        <taxon>Bacillati</taxon>
        <taxon>Cyanobacteriota</taxon>
        <taxon>Cyanophyceae</taxon>
        <taxon>Oscillatoriophycideae</taxon>
        <taxon>Oscillatoriales</taxon>
        <taxon>Microcoleaceae</taxon>
        <taxon>Planktothrix</taxon>
    </lineage>
</organism>
<gene>
    <name evidence="2" type="ORF">PL9631_660057</name>
</gene>
<dbReference type="EMBL" id="CZCS02000208">
    <property type="protein sequence ID" value="VXD22456.1"/>
    <property type="molecule type" value="Genomic_DNA"/>
</dbReference>
<comment type="caution">
    <text evidence="2">The sequence shown here is derived from an EMBL/GenBank/DDBJ whole genome shotgun (WGS) entry which is preliminary data.</text>
</comment>
<feature type="domain" description="Plastid lipid-associated protein/fibrillin conserved" evidence="1">
    <location>
        <begin position="38"/>
        <end position="209"/>
    </location>
</feature>
<name>A0A7Z9BVY2_9CYAN</name>
<evidence type="ECO:0000259" key="1">
    <source>
        <dbReference type="Pfam" id="PF04755"/>
    </source>
</evidence>
<sequence length="215" mass="23894">MEMLLTQTDLKQELITKIQSIQSQLGGIEGTPVTNVKIKPDLAQEIEAMVIQLEAKNPNYRPLLFKPLLLDGAWLLLYSTAREIRNLASLPLGLKVGKIYQIIDVASGSFLNQAFVKHPLGLISGYVKVTANFEIVRDDNNLPNNRLNVYFQQRYLAISNIVGVKTPQLEPARVVPAKNPVGRIPSLDITYLDETFRIGRGGDGSLFVLIKSELP</sequence>
<dbReference type="PANTHER" id="PTHR31906">
    <property type="entry name" value="PLASTID-LIPID-ASSOCIATED PROTEIN 4, CHLOROPLASTIC-RELATED"/>
    <property type="match status" value="1"/>
</dbReference>
<reference evidence="2" key="1">
    <citation type="submission" date="2019-10" db="EMBL/GenBank/DDBJ databases">
        <authorList>
            <consortium name="Genoscope - CEA"/>
            <person name="William W."/>
        </authorList>
    </citation>
    <scope>NUCLEOTIDE SEQUENCE [LARGE SCALE GENOMIC DNA]</scope>
    <source>
        <strain evidence="2">BBR_PRJEB10994</strain>
    </source>
</reference>
<keyword evidence="3" id="KW-1185">Reference proteome</keyword>
<evidence type="ECO:0000313" key="3">
    <source>
        <dbReference type="Proteomes" id="UP000182190"/>
    </source>
</evidence>
<dbReference type="RefSeq" id="WP_197046351.1">
    <property type="nucleotide sequence ID" value="NZ_LR735015.1"/>
</dbReference>
<evidence type="ECO:0000313" key="2">
    <source>
        <dbReference type="EMBL" id="VXD22456.1"/>
    </source>
</evidence>
<dbReference type="Proteomes" id="UP000182190">
    <property type="component" value="Unassembled WGS sequence"/>
</dbReference>
<dbReference type="InterPro" id="IPR006843">
    <property type="entry name" value="PAP/fibrillin_dom"/>
</dbReference>
<dbReference type="InterPro" id="IPR039633">
    <property type="entry name" value="PAP"/>
</dbReference>
<dbReference type="Pfam" id="PF04755">
    <property type="entry name" value="PAP_fibrillin"/>
    <property type="match status" value="1"/>
</dbReference>
<dbReference type="AlphaFoldDB" id="A0A7Z9BVY2"/>